<evidence type="ECO:0000313" key="17">
    <source>
        <dbReference type="RefSeq" id="XP_031560159.1"/>
    </source>
</evidence>
<dbReference type="PANTHER" id="PTHR24243:SF208">
    <property type="entry name" value="PYROKININ-1 RECEPTOR"/>
    <property type="match status" value="1"/>
</dbReference>
<dbReference type="Gene3D" id="1.20.1070.10">
    <property type="entry name" value="Rhodopsin 7-helix transmembrane proteins"/>
    <property type="match status" value="1"/>
</dbReference>
<dbReference type="AlphaFoldDB" id="A0A6P8HXR0"/>
<dbReference type="Pfam" id="PF00001">
    <property type="entry name" value="7tm_1"/>
    <property type="match status" value="1"/>
</dbReference>
<evidence type="ECO:0000313" key="13">
    <source>
        <dbReference type="RefSeq" id="XP_031560155.1"/>
    </source>
</evidence>
<dbReference type="GO" id="GO:0004930">
    <property type="term" value="F:G protein-coupled receptor activity"/>
    <property type="evidence" value="ECO:0007669"/>
    <property type="project" value="UniProtKB-KW"/>
</dbReference>
<dbReference type="RefSeq" id="XP_031560156.1">
    <property type="nucleotide sequence ID" value="XM_031704296.1"/>
</dbReference>
<dbReference type="Proteomes" id="UP000515163">
    <property type="component" value="Unplaced"/>
</dbReference>
<evidence type="ECO:0000259" key="10">
    <source>
        <dbReference type="PROSITE" id="PS50262"/>
    </source>
</evidence>
<feature type="transmembrane region" description="Helical" evidence="9">
    <location>
        <begin position="112"/>
        <end position="132"/>
    </location>
</feature>
<evidence type="ECO:0000256" key="1">
    <source>
        <dbReference type="ARBA" id="ARBA00004141"/>
    </source>
</evidence>
<evidence type="ECO:0000256" key="5">
    <source>
        <dbReference type="ARBA" id="ARBA00023136"/>
    </source>
</evidence>
<dbReference type="SMART" id="SM01381">
    <property type="entry name" value="7TM_GPCR_Srsx"/>
    <property type="match status" value="1"/>
</dbReference>
<evidence type="ECO:0000313" key="16">
    <source>
        <dbReference type="RefSeq" id="XP_031560158.1"/>
    </source>
</evidence>
<gene>
    <name evidence="12 13 14 15 16 17" type="primary">LOC116296283</name>
</gene>
<feature type="transmembrane region" description="Helical" evidence="9">
    <location>
        <begin position="265"/>
        <end position="287"/>
    </location>
</feature>
<dbReference type="RefSeq" id="XP_031560158.1">
    <property type="nucleotide sequence ID" value="XM_031704298.1"/>
</dbReference>
<comment type="subcellular location">
    <subcellularLocation>
        <location evidence="1">Membrane</location>
        <topology evidence="1">Multi-pass membrane protein</topology>
    </subcellularLocation>
</comment>
<evidence type="ECO:0000256" key="7">
    <source>
        <dbReference type="ARBA" id="ARBA00023224"/>
    </source>
</evidence>
<organism evidence="11 16">
    <name type="scientific">Actinia tenebrosa</name>
    <name type="common">Australian red waratah sea anemone</name>
    <dbReference type="NCBI Taxonomy" id="6105"/>
    <lineage>
        <taxon>Eukaryota</taxon>
        <taxon>Metazoa</taxon>
        <taxon>Cnidaria</taxon>
        <taxon>Anthozoa</taxon>
        <taxon>Hexacorallia</taxon>
        <taxon>Actiniaria</taxon>
        <taxon>Actiniidae</taxon>
        <taxon>Actinia</taxon>
    </lineage>
</organism>
<feature type="transmembrane region" description="Helical" evidence="9">
    <location>
        <begin position="36"/>
        <end position="60"/>
    </location>
</feature>
<keyword evidence="5 9" id="KW-0472">Membrane</keyword>
<dbReference type="RefSeq" id="XP_031560159.1">
    <property type="nucleotide sequence ID" value="XM_031704299.1"/>
</dbReference>
<dbReference type="PRINTS" id="PR00237">
    <property type="entry name" value="GPCRRHODOPSN"/>
</dbReference>
<dbReference type="InterPro" id="IPR000276">
    <property type="entry name" value="GPCR_Rhodpsn"/>
</dbReference>
<name>A0A6P8HXR0_ACTTE</name>
<keyword evidence="7 8" id="KW-0807">Transducer</keyword>
<proteinExistence type="inferred from homology"/>
<evidence type="ECO:0000313" key="14">
    <source>
        <dbReference type="RefSeq" id="XP_031560156.1"/>
    </source>
</evidence>
<dbReference type="PROSITE" id="PS00237">
    <property type="entry name" value="G_PROTEIN_RECEP_F1_1"/>
    <property type="match status" value="1"/>
</dbReference>
<comment type="similarity">
    <text evidence="8">Belongs to the G-protein coupled receptor 1 family.</text>
</comment>
<evidence type="ECO:0000256" key="6">
    <source>
        <dbReference type="ARBA" id="ARBA00023170"/>
    </source>
</evidence>
<dbReference type="InterPro" id="IPR017452">
    <property type="entry name" value="GPCR_Rhodpsn_7TM"/>
</dbReference>
<feature type="transmembrane region" description="Helical" evidence="9">
    <location>
        <begin position="299"/>
        <end position="325"/>
    </location>
</feature>
<protein>
    <submittedName>
        <fullName evidence="12 13">Somatostatin receptor type 5-like</fullName>
    </submittedName>
</protein>
<feature type="transmembrane region" description="Helical" evidence="9">
    <location>
        <begin position="153"/>
        <end position="174"/>
    </location>
</feature>
<sequence length="370" mass="42147">MDITNISGLLPNRTNGSDVSPTPLVRGELEPYGVQIFRLCLSAVICSVGLVGNLLVVIITSCNRKASTAVNYYILNLAIADLGILAICYPFILVKNEDPIHWPLGYFTCKIIYPLSDIFFGVSIGSIVAIAIDRYKAIVRSIHAQKTLQAAKWVIIFIWMFAFIDITLPLFFVMEYLVDVHGKGTIDCTPNWPMINITLPLYIFSLSFFWYFLPMAIILWTYVQIAQKIRASKNLHKDMRNLVGKKYNKESKKARKHDDQNTKALKILIPVVVTFASTMLPFHVFRIVSVFVPVGRFEYIWAIYNICTALLLANSSVNPIIYSLVSEDFRRRFKHVLCLQWSRLHDNVSVRRAGTFTTRMTSQRSFNTGL</sequence>
<evidence type="ECO:0000256" key="4">
    <source>
        <dbReference type="ARBA" id="ARBA00023040"/>
    </source>
</evidence>
<dbReference type="SUPFAM" id="SSF81321">
    <property type="entry name" value="Family A G protein-coupled receptor-like"/>
    <property type="match status" value="1"/>
</dbReference>
<evidence type="ECO:0000313" key="12">
    <source>
        <dbReference type="RefSeq" id="XP_031560154.1"/>
    </source>
</evidence>
<keyword evidence="3 9" id="KW-1133">Transmembrane helix</keyword>
<dbReference type="CDD" id="cd00637">
    <property type="entry name" value="7tm_classA_rhodopsin-like"/>
    <property type="match status" value="1"/>
</dbReference>
<accession>A0A6P8HXR0</accession>
<dbReference type="RefSeq" id="XP_031560157.1">
    <property type="nucleotide sequence ID" value="XM_031704297.1"/>
</dbReference>
<dbReference type="GeneID" id="116296283"/>
<evidence type="ECO:0000313" key="15">
    <source>
        <dbReference type="RefSeq" id="XP_031560157.1"/>
    </source>
</evidence>
<dbReference type="KEGG" id="aten:116296283"/>
<dbReference type="PANTHER" id="PTHR24243">
    <property type="entry name" value="G-PROTEIN COUPLED RECEPTOR"/>
    <property type="match status" value="1"/>
</dbReference>
<dbReference type="OrthoDB" id="9046662at2759"/>
<dbReference type="GO" id="GO:0016020">
    <property type="term" value="C:membrane"/>
    <property type="evidence" value="ECO:0007669"/>
    <property type="project" value="UniProtKB-SubCell"/>
</dbReference>
<evidence type="ECO:0000256" key="8">
    <source>
        <dbReference type="RuleBase" id="RU000688"/>
    </source>
</evidence>
<keyword evidence="6 8" id="KW-0675">Receptor</keyword>
<evidence type="ECO:0000256" key="3">
    <source>
        <dbReference type="ARBA" id="ARBA00022989"/>
    </source>
</evidence>
<keyword evidence="11" id="KW-1185">Reference proteome</keyword>
<feature type="transmembrane region" description="Helical" evidence="9">
    <location>
        <begin position="201"/>
        <end position="223"/>
    </location>
</feature>
<keyword evidence="2 8" id="KW-0812">Transmembrane</keyword>
<evidence type="ECO:0000256" key="2">
    <source>
        <dbReference type="ARBA" id="ARBA00022692"/>
    </source>
</evidence>
<dbReference type="PROSITE" id="PS50262">
    <property type="entry name" value="G_PROTEIN_RECEP_F1_2"/>
    <property type="match status" value="1"/>
</dbReference>
<feature type="transmembrane region" description="Helical" evidence="9">
    <location>
        <begin position="72"/>
        <end position="92"/>
    </location>
</feature>
<keyword evidence="4 8" id="KW-0297">G-protein coupled receptor</keyword>
<reference evidence="12 13" key="1">
    <citation type="submission" date="2025-04" db="UniProtKB">
        <authorList>
            <consortium name="RefSeq"/>
        </authorList>
    </citation>
    <scope>IDENTIFICATION</scope>
    <source>
        <tissue evidence="12 13">Tentacle</tissue>
    </source>
</reference>
<dbReference type="RefSeq" id="XP_031560155.1">
    <property type="nucleotide sequence ID" value="XM_031704295.1"/>
</dbReference>
<dbReference type="RefSeq" id="XP_031560154.1">
    <property type="nucleotide sequence ID" value="XM_031704294.1"/>
</dbReference>
<feature type="domain" description="G-protein coupled receptors family 1 profile" evidence="10">
    <location>
        <begin position="52"/>
        <end position="322"/>
    </location>
</feature>
<evidence type="ECO:0000256" key="9">
    <source>
        <dbReference type="SAM" id="Phobius"/>
    </source>
</evidence>
<evidence type="ECO:0000313" key="11">
    <source>
        <dbReference type="Proteomes" id="UP000515163"/>
    </source>
</evidence>